<feature type="transmembrane region" description="Helical" evidence="1">
    <location>
        <begin position="144"/>
        <end position="164"/>
    </location>
</feature>
<feature type="transmembrane region" description="Helical" evidence="1">
    <location>
        <begin position="47"/>
        <end position="67"/>
    </location>
</feature>
<keyword evidence="1" id="KW-0472">Membrane</keyword>
<evidence type="ECO:0000256" key="1">
    <source>
        <dbReference type="SAM" id="Phobius"/>
    </source>
</evidence>
<organism evidence="2 3">
    <name type="scientific">Streptomyces lydicamycinicus</name>
    <dbReference type="NCBI Taxonomy" id="1546107"/>
    <lineage>
        <taxon>Bacteria</taxon>
        <taxon>Bacillati</taxon>
        <taxon>Actinomycetota</taxon>
        <taxon>Actinomycetes</taxon>
        <taxon>Kitasatosporales</taxon>
        <taxon>Streptomycetaceae</taxon>
        <taxon>Streptomyces</taxon>
    </lineage>
</organism>
<dbReference type="OrthoDB" id="9968808at2"/>
<dbReference type="EMBL" id="BBNO01000004">
    <property type="protein sequence ID" value="GAO08424.1"/>
    <property type="molecule type" value="Genomic_DNA"/>
</dbReference>
<gene>
    <name evidence="2" type="ORF">TPA0598_04_00600</name>
</gene>
<proteinExistence type="predicted"/>
<name>A0A0P4R693_9ACTN</name>
<keyword evidence="1" id="KW-0812">Transmembrane</keyword>
<sequence length="309" mass="34258">MDRRGRQVSGSKSNLRAAMRTVRNKRKRDGQSPDTATAGLRFDWQSLLGFGGALVGLFFVLLNAGYLHFYEELGVRPEEVGLDRVGVLARTAGIALAVFFAVFAVVAVTSSIPFVRTHRFLSLCIFGVVYYSIFIFAVVTRNFWVQGIVIPFLGLLFAFVFLMSHKRFSKMLILASVLVGAGALCLALRAERSAVDRRLEYAASGIPVKPVTLFNFPILDIYAEHAQVALMDKSERSPVELRDPNLLFLGKGSSVAAFIGCGNTVIMPADKVVVRMGDGINFRKSGKMRDDPRLRWEFCQCVHAHRNDC</sequence>
<reference evidence="2 3" key="2">
    <citation type="journal article" date="2015" name="Stand. Genomic Sci.">
        <title>Draft genome sequence of marine-derived Streptomyces sp. TP-A0598, a producer of anti-MRSA antibiotic lydicamycins.</title>
        <authorList>
            <person name="Komaki H."/>
            <person name="Ichikawa N."/>
            <person name="Hosoyama A."/>
            <person name="Fujita N."/>
            <person name="Igarashi Y."/>
        </authorList>
    </citation>
    <scope>NUCLEOTIDE SEQUENCE [LARGE SCALE GENOMIC DNA]</scope>
    <source>
        <strain evidence="2 3">NBRC 110027</strain>
    </source>
</reference>
<keyword evidence="1" id="KW-1133">Transmembrane helix</keyword>
<evidence type="ECO:0000313" key="2">
    <source>
        <dbReference type="EMBL" id="GAO08424.1"/>
    </source>
</evidence>
<dbReference type="RefSeq" id="WP_158894446.1">
    <property type="nucleotide sequence ID" value="NZ_BBNO01000004.1"/>
</dbReference>
<dbReference type="Proteomes" id="UP000048965">
    <property type="component" value="Unassembled WGS sequence"/>
</dbReference>
<feature type="transmembrane region" description="Helical" evidence="1">
    <location>
        <begin position="87"/>
        <end position="108"/>
    </location>
</feature>
<accession>A0A0P4R693</accession>
<protein>
    <submittedName>
        <fullName evidence="2">Uncharacterized protein</fullName>
    </submittedName>
</protein>
<feature type="transmembrane region" description="Helical" evidence="1">
    <location>
        <begin position="171"/>
        <end position="190"/>
    </location>
</feature>
<feature type="transmembrane region" description="Helical" evidence="1">
    <location>
        <begin position="120"/>
        <end position="138"/>
    </location>
</feature>
<reference evidence="3" key="1">
    <citation type="submission" date="2014-09" db="EMBL/GenBank/DDBJ databases">
        <title>Whole genome shotgun sequence of Streptomyces sp. NBRC 110027.</title>
        <authorList>
            <person name="Komaki H."/>
            <person name="Ichikawa N."/>
            <person name="Katano-Makiyama Y."/>
            <person name="Hosoyama A."/>
            <person name="Hashimoto M."/>
            <person name="Uohara A."/>
            <person name="Kitahashi Y."/>
            <person name="Ohji S."/>
            <person name="Kimura A."/>
            <person name="Yamazoe A."/>
            <person name="Igarashi Y."/>
            <person name="Fujita N."/>
        </authorList>
    </citation>
    <scope>NUCLEOTIDE SEQUENCE [LARGE SCALE GENOMIC DNA]</scope>
    <source>
        <strain evidence="3">NBRC 110027</strain>
    </source>
</reference>
<dbReference type="AlphaFoldDB" id="A0A0P4R693"/>
<comment type="caution">
    <text evidence="2">The sequence shown here is derived from an EMBL/GenBank/DDBJ whole genome shotgun (WGS) entry which is preliminary data.</text>
</comment>
<keyword evidence="3" id="KW-1185">Reference proteome</keyword>
<evidence type="ECO:0000313" key="3">
    <source>
        <dbReference type="Proteomes" id="UP000048965"/>
    </source>
</evidence>